<keyword evidence="7" id="KW-1185">Reference proteome</keyword>
<sequence length="113" mass="11833">MSAHAAQTLAAYALAATAEIAGCFAVWAVLRLDASRWWLAPGLLSLAVFAYALTWVEAEFAGRAYAAYGGIYILAALLWAWGAEAARPDRFDLAGAALCLCGAGVILWAPRGA</sequence>
<dbReference type="AlphaFoldDB" id="A0A3A1WQD6"/>
<comment type="caution">
    <text evidence="6">The sequence shown here is derived from an EMBL/GenBank/DDBJ whole genome shotgun (WGS) entry which is preliminary data.</text>
</comment>
<dbReference type="NCBIfam" id="NF002586">
    <property type="entry name" value="PRK02237.1"/>
    <property type="match status" value="1"/>
</dbReference>
<evidence type="ECO:0000313" key="7">
    <source>
        <dbReference type="Proteomes" id="UP000265750"/>
    </source>
</evidence>
<comment type="similarity">
    <text evidence="5">Belongs to the UPF0060 family.</text>
</comment>
<dbReference type="GO" id="GO:0005886">
    <property type="term" value="C:plasma membrane"/>
    <property type="evidence" value="ECO:0007669"/>
    <property type="project" value="UniProtKB-SubCell"/>
</dbReference>
<dbReference type="PANTHER" id="PTHR36116">
    <property type="entry name" value="UPF0060 MEMBRANE PROTEIN YNFA"/>
    <property type="match status" value="1"/>
</dbReference>
<keyword evidence="3 5" id="KW-1133">Transmembrane helix</keyword>
<evidence type="ECO:0000256" key="3">
    <source>
        <dbReference type="ARBA" id="ARBA00022989"/>
    </source>
</evidence>
<feature type="transmembrane region" description="Helical" evidence="5">
    <location>
        <begin position="62"/>
        <end position="81"/>
    </location>
</feature>
<dbReference type="SUPFAM" id="SSF103481">
    <property type="entry name" value="Multidrug resistance efflux transporter EmrE"/>
    <property type="match status" value="1"/>
</dbReference>
<evidence type="ECO:0000256" key="4">
    <source>
        <dbReference type="ARBA" id="ARBA00023136"/>
    </source>
</evidence>
<evidence type="ECO:0000313" key="6">
    <source>
        <dbReference type="EMBL" id="RIX99098.1"/>
    </source>
</evidence>
<name>A0A3A1WQD6_9HYPH</name>
<keyword evidence="1 5" id="KW-1003">Cell membrane</keyword>
<evidence type="ECO:0000256" key="1">
    <source>
        <dbReference type="ARBA" id="ARBA00022475"/>
    </source>
</evidence>
<dbReference type="HAMAP" id="MF_00010">
    <property type="entry name" value="UPF0060"/>
    <property type="match status" value="1"/>
</dbReference>
<feature type="transmembrane region" description="Helical" evidence="5">
    <location>
        <begin position="37"/>
        <end position="56"/>
    </location>
</feature>
<organism evidence="6 7">
    <name type="scientific">Aureimonas flava</name>
    <dbReference type="NCBI Taxonomy" id="2320271"/>
    <lineage>
        <taxon>Bacteria</taxon>
        <taxon>Pseudomonadati</taxon>
        <taxon>Pseudomonadota</taxon>
        <taxon>Alphaproteobacteria</taxon>
        <taxon>Hyphomicrobiales</taxon>
        <taxon>Aurantimonadaceae</taxon>
        <taxon>Aureimonas</taxon>
    </lineage>
</organism>
<keyword evidence="4 5" id="KW-0472">Membrane</keyword>
<dbReference type="OrthoDB" id="123240at2"/>
<dbReference type="Pfam" id="PF02694">
    <property type="entry name" value="UPF0060"/>
    <property type="match status" value="1"/>
</dbReference>
<feature type="transmembrane region" description="Helical" evidence="5">
    <location>
        <begin position="93"/>
        <end position="110"/>
    </location>
</feature>
<accession>A0A3A1WQD6</accession>
<evidence type="ECO:0000256" key="2">
    <source>
        <dbReference type="ARBA" id="ARBA00022692"/>
    </source>
</evidence>
<reference evidence="7" key="1">
    <citation type="submission" date="2018-09" db="EMBL/GenBank/DDBJ databases">
        <authorList>
            <person name="Tuo L."/>
        </authorList>
    </citation>
    <scope>NUCLEOTIDE SEQUENCE [LARGE SCALE GENOMIC DNA]</scope>
    <source>
        <strain evidence="7">M2BS4Y-1</strain>
    </source>
</reference>
<protein>
    <submittedName>
        <fullName evidence="6">YnfA family protein</fullName>
    </submittedName>
</protein>
<comment type="subcellular location">
    <subcellularLocation>
        <location evidence="5">Cell membrane</location>
        <topology evidence="5">Multi-pass membrane protein</topology>
    </subcellularLocation>
</comment>
<dbReference type="InterPro" id="IPR003844">
    <property type="entry name" value="UPF0060"/>
</dbReference>
<feature type="transmembrane region" description="Helical" evidence="5">
    <location>
        <begin position="12"/>
        <end position="30"/>
    </location>
</feature>
<dbReference type="Proteomes" id="UP000265750">
    <property type="component" value="Unassembled WGS sequence"/>
</dbReference>
<dbReference type="EMBL" id="QYRN01000008">
    <property type="protein sequence ID" value="RIX99098.1"/>
    <property type="molecule type" value="Genomic_DNA"/>
</dbReference>
<keyword evidence="2 5" id="KW-0812">Transmembrane</keyword>
<evidence type="ECO:0000256" key="5">
    <source>
        <dbReference type="HAMAP-Rule" id="MF_00010"/>
    </source>
</evidence>
<dbReference type="InterPro" id="IPR037185">
    <property type="entry name" value="EmrE-like"/>
</dbReference>
<proteinExistence type="inferred from homology"/>
<gene>
    <name evidence="6" type="ORF">D3218_15080</name>
</gene>
<dbReference type="PANTHER" id="PTHR36116:SF1">
    <property type="entry name" value="UPF0060 MEMBRANE PROTEIN YNFA"/>
    <property type="match status" value="1"/>
</dbReference>
<dbReference type="RefSeq" id="WP_119540923.1">
    <property type="nucleotide sequence ID" value="NZ_QYRN01000008.1"/>
</dbReference>